<keyword evidence="2" id="KW-1185">Reference proteome</keyword>
<dbReference type="EMBL" id="CP019607">
    <property type="protein sequence ID" value="AQP51955.1"/>
    <property type="molecule type" value="Genomic_DNA"/>
</dbReference>
<sequence>MTLRPDLPAAARLMEAARSLRLEARGLRMLSPSRTAMSQSAEVTAGPDGRLLSMVLLDPPMLPASQWGAHLAALYRAATGAEVDGVIVADIDESSLPPMAKGLGPGRFSFPPGIDGDAPPEVVLAQVNQRLRSRFAAAESASARIAELQASGTGGDEREVSLRIGSLGNLIDLQVSSRLATVPVEAANAALASAIEAAAADLRGQIDELLDKEGL</sequence>
<gene>
    <name evidence="1" type="ORF">BW733_15120</name>
</gene>
<evidence type="ECO:0000313" key="2">
    <source>
        <dbReference type="Proteomes" id="UP000188235"/>
    </source>
</evidence>
<proteinExistence type="predicted"/>
<evidence type="ECO:0008006" key="3">
    <source>
        <dbReference type="Google" id="ProtNLM"/>
    </source>
</evidence>
<evidence type="ECO:0000313" key="1">
    <source>
        <dbReference type="EMBL" id="AQP51955.1"/>
    </source>
</evidence>
<dbReference type="Proteomes" id="UP000188235">
    <property type="component" value="Chromosome"/>
</dbReference>
<protein>
    <recommendedName>
        <fullName evidence="3">YbaB/EbfC family DNA-binding protein</fullName>
    </recommendedName>
</protein>
<dbReference type="AlphaFoldDB" id="A0A1Q2D0X9"/>
<name>A0A1Q2D0X9_9ACTN</name>
<organism evidence="1 2">
    <name type="scientific">Tessaracoccus flavescens</name>
    <dbReference type="NCBI Taxonomy" id="399497"/>
    <lineage>
        <taxon>Bacteria</taxon>
        <taxon>Bacillati</taxon>
        <taxon>Actinomycetota</taxon>
        <taxon>Actinomycetes</taxon>
        <taxon>Propionibacteriales</taxon>
        <taxon>Propionibacteriaceae</taxon>
        <taxon>Tessaracoccus</taxon>
    </lineage>
</organism>
<dbReference type="KEGG" id="tfa:BW733_15120"/>
<reference evidence="1 2" key="1">
    <citation type="journal article" date="2008" name="Int. J. Syst. Evol. Microbiol.">
        <title>Tessaracoccus flavescens sp. nov., isolated from marine sediment.</title>
        <authorList>
            <person name="Lee D.W."/>
            <person name="Lee S.D."/>
        </authorList>
    </citation>
    <scope>NUCLEOTIDE SEQUENCE [LARGE SCALE GENOMIC DNA]</scope>
    <source>
        <strain evidence="1 2">SST-39T</strain>
    </source>
</reference>
<accession>A0A1Q2D0X9</accession>
<dbReference type="RefSeq" id="WP_077351727.1">
    <property type="nucleotide sequence ID" value="NZ_CP019607.1"/>
</dbReference>
<dbReference type="OrthoDB" id="9790815at2"/>
<dbReference type="STRING" id="399497.BW733_15120"/>